<keyword evidence="3" id="KW-0285">Flavoprotein</keyword>
<evidence type="ECO:0000256" key="5">
    <source>
        <dbReference type="ARBA" id="ARBA00022975"/>
    </source>
</evidence>
<evidence type="ECO:0000256" key="3">
    <source>
        <dbReference type="ARBA" id="ARBA00022630"/>
    </source>
</evidence>
<evidence type="ECO:0000256" key="1">
    <source>
        <dbReference type="ARBA" id="ARBA00001917"/>
    </source>
</evidence>
<proteinExistence type="predicted"/>
<dbReference type="Proteomes" id="UP001333818">
    <property type="component" value="Unassembled WGS sequence"/>
</dbReference>
<gene>
    <name evidence="8" type="ORF">V2H45_10290</name>
</gene>
<keyword evidence="4" id="KW-0288">FMN</keyword>
<dbReference type="PANTHER" id="PTHR48109">
    <property type="entry name" value="DIHYDROOROTATE DEHYDROGENASE (QUINONE), MITOCHONDRIAL-RELATED"/>
    <property type="match status" value="1"/>
</dbReference>
<accession>A0AAW9PZV6</accession>
<dbReference type="InterPro" id="IPR013785">
    <property type="entry name" value="Aldolase_TIM"/>
</dbReference>
<comment type="cofactor">
    <cofactor evidence="1">
        <name>FMN</name>
        <dbReference type="ChEBI" id="CHEBI:58210"/>
    </cofactor>
</comment>
<evidence type="ECO:0000256" key="2">
    <source>
        <dbReference type="ARBA" id="ARBA00004725"/>
    </source>
</evidence>
<feature type="domain" description="Dihydroorotate dehydrogenase catalytic" evidence="7">
    <location>
        <begin position="88"/>
        <end position="291"/>
    </location>
</feature>
<organism evidence="8 9">
    <name type="scientific">Tumidithrix elongata BACA0141</name>
    <dbReference type="NCBI Taxonomy" id="2716417"/>
    <lineage>
        <taxon>Bacteria</taxon>
        <taxon>Bacillati</taxon>
        <taxon>Cyanobacteriota</taxon>
        <taxon>Cyanophyceae</taxon>
        <taxon>Pseudanabaenales</taxon>
        <taxon>Pseudanabaenaceae</taxon>
        <taxon>Tumidithrix</taxon>
        <taxon>Tumidithrix elongata</taxon>
    </lineage>
</organism>
<comment type="pathway">
    <text evidence="2">Pyrimidine metabolism; UMP biosynthesis via de novo pathway.</text>
</comment>
<dbReference type="InterPro" id="IPR050074">
    <property type="entry name" value="DHO_dehydrogenase"/>
</dbReference>
<comment type="caution">
    <text evidence="8">The sequence shown here is derived from an EMBL/GenBank/DDBJ whole genome shotgun (WGS) entry which is preliminary data.</text>
</comment>
<evidence type="ECO:0000256" key="4">
    <source>
        <dbReference type="ARBA" id="ARBA00022643"/>
    </source>
</evidence>
<dbReference type="GO" id="GO:0006222">
    <property type="term" value="P:UMP biosynthetic process"/>
    <property type="evidence" value="ECO:0007669"/>
    <property type="project" value="InterPro"/>
</dbReference>
<evidence type="ECO:0000256" key="6">
    <source>
        <dbReference type="ARBA" id="ARBA00023002"/>
    </source>
</evidence>
<dbReference type="GO" id="GO:0006207">
    <property type="term" value="P:'de novo' pyrimidine nucleobase biosynthetic process"/>
    <property type="evidence" value="ECO:0007669"/>
    <property type="project" value="TreeGrafter"/>
</dbReference>
<sequence length="339" mass="38049">MDLTTTYLGLNLRSPLVPSAATPLSEDIDNIRRMEDAGAAAIVLHSLFEEQLVQEKFELHHHLTYGTESFAESLTYFPEPEAFHVGSELYLDHIRKAKEAVNIPIIASLNGYTPGGWVEYAQLMQQAGADAIELNVYYVPTDPNVTGAEVEQNYINILRDVKAEVTIPVAIKLSPFFSNMANMAKRLDDAGADALVLFNRFYQPDIDIDNLEVYPHLVLSTPSATRLPMRWIAILYGRIQADLAATGGIQRGQDALKMLMAGAKVTQLCSTLLRHGIEHIREIEQEIVHWMEEHEYVSIQQMQGSMSQINCPDESAFERAQYMKVIQSYSSDRAMTSVR</sequence>
<evidence type="ECO:0000313" key="8">
    <source>
        <dbReference type="EMBL" id="MEE3717134.1"/>
    </source>
</evidence>
<dbReference type="NCBIfam" id="NF005741">
    <property type="entry name" value="PRK07565.1"/>
    <property type="match status" value="1"/>
</dbReference>
<dbReference type="PIRSF" id="PIRSF000164">
    <property type="entry name" value="DHO_oxidase"/>
    <property type="match status" value="1"/>
</dbReference>
<keyword evidence="9" id="KW-1185">Reference proteome</keyword>
<dbReference type="CDD" id="cd04739">
    <property type="entry name" value="DHOD_like"/>
    <property type="match status" value="1"/>
</dbReference>
<dbReference type="EMBL" id="JAZBJZ010000033">
    <property type="protein sequence ID" value="MEE3717134.1"/>
    <property type="molecule type" value="Genomic_DNA"/>
</dbReference>
<keyword evidence="6" id="KW-0560">Oxidoreductase</keyword>
<evidence type="ECO:0000259" key="7">
    <source>
        <dbReference type="Pfam" id="PF01180"/>
    </source>
</evidence>
<evidence type="ECO:0000313" key="9">
    <source>
        <dbReference type="Proteomes" id="UP001333818"/>
    </source>
</evidence>
<name>A0AAW9PZV6_9CYAN</name>
<keyword evidence="5" id="KW-0665">Pyrimidine biosynthesis</keyword>
<dbReference type="AlphaFoldDB" id="A0AAW9PZV6"/>
<dbReference type="GO" id="GO:0004152">
    <property type="term" value="F:dihydroorotate dehydrogenase activity"/>
    <property type="evidence" value="ECO:0007669"/>
    <property type="project" value="InterPro"/>
</dbReference>
<dbReference type="GO" id="GO:0005737">
    <property type="term" value="C:cytoplasm"/>
    <property type="evidence" value="ECO:0007669"/>
    <property type="project" value="InterPro"/>
</dbReference>
<dbReference type="Gene3D" id="3.20.20.70">
    <property type="entry name" value="Aldolase class I"/>
    <property type="match status" value="1"/>
</dbReference>
<dbReference type="InterPro" id="IPR012135">
    <property type="entry name" value="Dihydroorotate_DH_1_2"/>
</dbReference>
<dbReference type="RefSeq" id="WP_330483563.1">
    <property type="nucleotide sequence ID" value="NZ_JAZBJZ010000033.1"/>
</dbReference>
<dbReference type="Pfam" id="PF01180">
    <property type="entry name" value="DHO_dh"/>
    <property type="match status" value="1"/>
</dbReference>
<protein>
    <submittedName>
        <fullName evidence="8">Dihydroorotate dehydrogenase-like protein</fullName>
    </submittedName>
</protein>
<reference evidence="8" key="1">
    <citation type="submission" date="2024-01" db="EMBL/GenBank/DDBJ databases">
        <title>Bank of Algae and Cyanobacteria of the Azores (BACA) strain genomes.</title>
        <authorList>
            <person name="Luz R."/>
            <person name="Cordeiro R."/>
            <person name="Fonseca A."/>
            <person name="Goncalves V."/>
        </authorList>
    </citation>
    <scope>NUCLEOTIDE SEQUENCE</scope>
    <source>
        <strain evidence="8">BACA0141</strain>
    </source>
</reference>
<dbReference type="InterPro" id="IPR005720">
    <property type="entry name" value="Dihydroorotate_DH_cat"/>
</dbReference>
<dbReference type="SUPFAM" id="SSF51395">
    <property type="entry name" value="FMN-linked oxidoreductases"/>
    <property type="match status" value="1"/>
</dbReference>
<dbReference type="PANTHER" id="PTHR48109:SF3">
    <property type="entry name" value="SLL0744 PROTEIN"/>
    <property type="match status" value="1"/>
</dbReference>